<accession>A0A2P5ER51</accession>
<keyword evidence="3" id="KW-1185">Reference proteome</keyword>
<name>A0A2P5ER51_TREOI</name>
<dbReference type="AlphaFoldDB" id="A0A2P5ER51"/>
<evidence type="ECO:0000313" key="2">
    <source>
        <dbReference type="EMBL" id="PON88021.1"/>
    </source>
</evidence>
<dbReference type="EMBL" id="JXTC01000110">
    <property type="protein sequence ID" value="PON88021.1"/>
    <property type="molecule type" value="Genomic_DNA"/>
</dbReference>
<gene>
    <name evidence="2" type="ORF">TorRG33x02_162230</name>
</gene>
<organism evidence="2 3">
    <name type="scientific">Trema orientale</name>
    <name type="common">Charcoal tree</name>
    <name type="synonym">Celtis orientalis</name>
    <dbReference type="NCBI Taxonomy" id="63057"/>
    <lineage>
        <taxon>Eukaryota</taxon>
        <taxon>Viridiplantae</taxon>
        <taxon>Streptophyta</taxon>
        <taxon>Embryophyta</taxon>
        <taxon>Tracheophyta</taxon>
        <taxon>Spermatophyta</taxon>
        <taxon>Magnoliopsida</taxon>
        <taxon>eudicotyledons</taxon>
        <taxon>Gunneridae</taxon>
        <taxon>Pentapetalae</taxon>
        <taxon>rosids</taxon>
        <taxon>fabids</taxon>
        <taxon>Rosales</taxon>
        <taxon>Cannabaceae</taxon>
        <taxon>Trema</taxon>
    </lineage>
</organism>
<reference evidence="3" key="1">
    <citation type="submission" date="2016-06" db="EMBL/GenBank/DDBJ databases">
        <title>Parallel loss of symbiosis genes in relatives of nitrogen-fixing non-legume Parasponia.</title>
        <authorList>
            <person name="Van Velzen R."/>
            <person name="Holmer R."/>
            <person name="Bu F."/>
            <person name="Rutten L."/>
            <person name="Van Zeijl A."/>
            <person name="Liu W."/>
            <person name="Santuari L."/>
            <person name="Cao Q."/>
            <person name="Sharma T."/>
            <person name="Shen D."/>
            <person name="Roswanjaya Y."/>
            <person name="Wardhani T."/>
            <person name="Kalhor M.S."/>
            <person name="Jansen J."/>
            <person name="Van den Hoogen J."/>
            <person name="Gungor B."/>
            <person name="Hartog M."/>
            <person name="Hontelez J."/>
            <person name="Verver J."/>
            <person name="Yang W.-C."/>
            <person name="Schijlen E."/>
            <person name="Repin R."/>
            <person name="Schilthuizen M."/>
            <person name="Schranz E."/>
            <person name="Heidstra R."/>
            <person name="Miyata K."/>
            <person name="Fedorova E."/>
            <person name="Kohlen W."/>
            <person name="Bisseling T."/>
            <person name="Smit S."/>
            <person name="Geurts R."/>
        </authorList>
    </citation>
    <scope>NUCLEOTIDE SEQUENCE [LARGE SCALE GENOMIC DNA]</scope>
    <source>
        <strain evidence="3">cv. RG33-2</strain>
    </source>
</reference>
<evidence type="ECO:0000313" key="3">
    <source>
        <dbReference type="Proteomes" id="UP000237000"/>
    </source>
</evidence>
<dbReference type="InParanoid" id="A0A2P5ER51"/>
<comment type="caution">
    <text evidence="2">The sequence shown here is derived from an EMBL/GenBank/DDBJ whole genome shotgun (WGS) entry which is preliminary data.</text>
</comment>
<feature type="region of interest" description="Disordered" evidence="1">
    <location>
        <begin position="31"/>
        <end position="53"/>
    </location>
</feature>
<protein>
    <submittedName>
        <fullName evidence="2">Uncharacterized protein</fullName>
    </submittedName>
</protein>
<evidence type="ECO:0000256" key="1">
    <source>
        <dbReference type="SAM" id="MobiDB-lite"/>
    </source>
</evidence>
<dbReference type="OrthoDB" id="10482050at2759"/>
<sequence>MNKCLNRAFFVEEDPYYSIMNNPDHVCPMNYGSPPESVKRTTGSSSRSHRLRSGSVLQKANEHLRSIEAYVEAATDLNNTESYIPHVIRID</sequence>
<dbReference type="Proteomes" id="UP000237000">
    <property type="component" value="Unassembled WGS sequence"/>
</dbReference>
<proteinExistence type="predicted"/>